<organism evidence="2 3">
    <name type="scientific">Branchiostoma belcheri</name>
    <name type="common">Amphioxus</name>
    <dbReference type="NCBI Taxonomy" id="7741"/>
    <lineage>
        <taxon>Eukaryota</taxon>
        <taxon>Metazoa</taxon>
        <taxon>Chordata</taxon>
        <taxon>Cephalochordata</taxon>
        <taxon>Leptocardii</taxon>
        <taxon>Amphioxiformes</taxon>
        <taxon>Branchiostomatidae</taxon>
        <taxon>Branchiostoma</taxon>
    </lineage>
</organism>
<evidence type="ECO:0000256" key="1">
    <source>
        <dbReference type="SAM" id="SignalP"/>
    </source>
</evidence>
<dbReference type="Proteomes" id="UP000515135">
    <property type="component" value="Unplaced"/>
</dbReference>
<dbReference type="RefSeq" id="XP_019642098.1">
    <property type="nucleotide sequence ID" value="XM_019786539.1"/>
</dbReference>
<keyword evidence="2" id="KW-1185">Reference proteome</keyword>
<reference evidence="3" key="1">
    <citation type="submission" date="2025-08" db="UniProtKB">
        <authorList>
            <consortium name="RefSeq"/>
        </authorList>
    </citation>
    <scope>IDENTIFICATION</scope>
    <source>
        <tissue evidence="3">Gonad</tissue>
    </source>
</reference>
<dbReference type="InterPro" id="IPR021454">
    <property type="entry name" value="DUF3105"/>
</dbReference>
<proteinExistence type="predicted"/>
<evidence type="ECO:0000313" key="2">
    <source>
        <dbReference type="Proteomes" id="UP000515135"/>
    </source>
</evidence>
<dbReference type="AlphaFoldDB" id="A0A6P4ZYS5"/>
<accession>A0A6P4ZYS5</accession>
<dbReference type="OrthoDB" id="5960270at2759"/>
<dbReference type="Pfam" id="PF11303">
    <property type="entry name" value="DUF3105"/>
    <property type="match status" value="1"/>
</dbReference>
<name>A0A6P4ZYS5_BRABE</name>
<dbReference type="GeneID" id="109483473"/>
<dbReference type="PANTHER" id="PTHR34179:SF1">
    <property type="entry name" value="TUMOR PROTEIN P53-INDUCIBLE PROTEIN 13"/>
    <property type="match status" value="1"/>
</dbReference>
<feature type="chain" id="PRO_5027813819" evidence="1">
    <location>
        <begin position="24"/>
        <end position="255"/>
    </location>
</feature>
<feature type="signal peptide" evidence="1">
    <location>
        <begin position="1"/>
        <end position="23"/>
    </location>
</feature>
<sequence>MRKRSSFSLLLLQIAVLCSTGHTHDQEDQPKEWLTKNFCDDGEHMLEVDWDGSNVEYECPEPTWPDLSKKEVDIPPIEECHEVKDRAWHSCLTDGPIDYPDTIPTSGKHRPIAPAYGEYRYIPPQRWVHALEHGAAVFLYHPCASPAQVSKLKHLARGCLRRHIITPYRKLEPTRPLAIVTWGCKLVMPYVDWGTAEEFVRKHALQAPERFMWMDGRYKEALLVPSDVVPGSDKNDNELCANLVPEEIDDSLDMS</sequence>
<keyword evidence="1" id="KW-0732">Signal</keyword>
<gene>
    <name evidence="3" type="primary">LOC109483473</name>
</gene>
<dbReference type="GO" id="GO:0005737">
    <property type="term" value="C:cytoplasm"/>
    <property type="evidence" value="ECO:0007669"/>
    <property type="project" value="TreeGrafter"/>
</dbReference>
<evidence type="ECO:0000313" key="3">
    <source>
        <dbReference type="RefSeq" id="XP_019642098.1"/>
    </source>
</evidence>
<dbReference type="PANTHER" id="PTHR34179">
    <property type="entry name" value="TUMOR PROTEIN P53-INDUCIBLE PROTEIN 13"/>
    <property type="match status" value="1"/>
</dbReference>
<protein>
    <submittedName>
        <fullName evidence="3">Uncharacterized protein LOC109483473</fullName>
    </submittedName>
</protein>
<dbReference type="KEGG" id="bbel:109483473"/>